<evidence type="ECO:0000256" key="2">
    <source>
        <dbReference type="SAM" id="SignalP"/>
    </source>
</evidence>
<evidence type="ECO:0000256" key="1">
    <source>
        <dbReference type="SAM" id="Phobius"/>
    </source>
</evidence>
<name>A0A7S1NFR6_9EUGL</name>
<accession>A0A7S1NFR6</accession>
<protein>
    <submittedName>
        <fullName evidence="3">Uncharacterized protein</fullName>
    </submittedName>
</protein>
<feature type="transmembrane region" description="Helical" evidence="1">
    <location>
        <begin position="612"/>
        <end position="632"/>
    </location>
</feature>
<feature type="transmembrane region" description="Helical" evidence="1">
    <location>
        <begin position="583"/>
        <end position="600"/>
    </location>
</feature>
<dbReference type="AlphaFoldDB" id="A0A7S1NFR6"/>
<organism evidence="3">
    <name type="scientific">Eutreptiella gymnastica</name>
    <dbReference type="NCBI Taxonomy" id="73025"/>
    <lineage>
        <taxon>Eukaryota</taxon>
        <taxon>Discoba</taxon>
        <taxon>Euglenozoa</taxon>
        <taxon>Euglenida</taxon>
        <taxon>Spirocuta</taxon>
        <taxon>Euglenophyceae</taxon>
        <taxon>Eutreptiales</taxon>
        <taxon>Eutreptiaceae</taxon>
        <taxon>Eutreptiella</taxon>
    </lineage>
</organism>
<proteinExistence type="predicted"/>
<feature type="transmembrane region" description="Helical" evidence="1">
    <location>
        <begin position="638"/>
        <end position="655"/>
    </location>
</feature>
<reference evidence="3" key="1">
    <citation type="submission" date="2021-01" db="EMBL/GenBank/DDBJ databases">
        <authorList>
            <person name="Corre E."/>
            <person name="Pelletier E."/>
            <person name="Niang G."/>
            <person name="Scheremetjew M."/>
            <person name="Finn R."/>
            <person name="Kale V."/>
            <person name="Holt S."/>
            <person name="Cochrane G."/>
            <person name="Meng A."/>
            <person name="Brown T."/>
            <person name="Cohen L."/>
        </authorList>
    </citation>
    <scope>NUCLEOTIDE SEQUENCE</scope>
    <source>
        <strain evidence="3">NIES-381</strain>
    </source>
</reference>
<gene>
    <name evidence="3" type="ORF">EGYM00392_LOCUS26272</name>
</gene>
<feature type="signal peptide" evidence="2">
    <location>
        <begin position="1"/>
        <end position="20"/>
    </location>
</feature>
<evidence type="ECO:0000313" key="3">
    <source>
        <dbReference type="EMBL" id="CAD9015166.1"/>
    </source>
</evidence>
<keyword evidence="2" id="KW-0732">Signal</keyword>
<keyword evidence="1" id="KW-0472">Membrane</keyword>
<dbReference type="EMBL" id="HBGA01070198">
    <property type="protein sequence ID" value="CAD9015166.1"/>
    <property type="molecule type" value="Transcribed_RNA"/>
</dbReference>
<feature type="transmembrane region" description="Helical" evidence="1">
    <location>
        <begin position="749"/>
        <end position="776"/>
    </location>
</feature>
<sequence>MATWGRSIACILLLLHGKVAYPLPRTESIAGIPSQELFNAPSFPFDAKSPWLGPLSEKKPQTYRTTYYPFWNSLAATTGTPPSTSLRVTFVQALNHSESQDWQIKLEAPYLEQHAYKCSNMDASAHGNCRCNVQPSDTPLHNYSVPGSVIDQMIVSTPNTSSLEFTIPNWVYFPHPPYVGQNPYIRTYRKLCLKEPNGTYWMDTTIWIAIVQGCDELSYPCNTTNANNLGRLPPSPSARTATLPDPLLGTWECNAADLLGAFYDFTTNGSQSVVDTGLVSEDFCWGESREMLAARQSRTACCGYSSSGISTGMGVCFDPSFQSCCGYKPFVPQTQACCSRQASRIVGRSQPCECTHLTEAFDCQQLSSTQPTSPAGLGWLSPQPTTGQCCTQSKYPDLSNPRGSCYNISNHAEQCCDDGTVYNSGNSQCCPVSGVQSLDVPCPCNLDSQCPTLGGIAYKCCFQRFPPPWSVGQGLEAYTLAGINSCSKYITWPTGQGAVSAQQCFGQCYNPSYQLCCNGQLCHSKFEACCNATCCNRHTSKCQTGTLGPGNTVNPNNYNVMFQVCTAHEALTPFRIFTVYVSPWLWVGFTFVVFGIASFVTKRGAAAEVDIIEKGMAIISGVLVFGSLPLLFSPVYKYAITTSVIAAFVMVAATLSSLAASVLVVSLTALLSLYMVDPFAANIILSFPWAVEERQGIAGGVQEALFRMAENYTLCTSFYDYFQLDTATHDFDRHLNPKHLAFGYCSQGWLLALLVLSELLLTVVLLLLALAIVSLAKRFDNHFS</sequence>
<keyword evidence="1" id="KW-1133">Transmembrane helix</keyword>
<feature type="chain" id="PRO_5031145662" evidence="2">
    <location>
        <begin position="21"/>
        <end position="784"/>
    </location>
</feature>
<keyword evidence="1" id="KW-0812">Transmembrane</keyword>